<evidence type="ECO:0000313" key="1">
    <source>
        <dbReference type="EMBL" id="RGX07416.1"/>
    </source>
</evidence>
<sequence length="224" mass="25866">MKPFNIESMDNKNNNVKNYIEQGKELKSGQIASSHLIKTLEIYGFIPVKTGRIIYNEIIDIHPRIDTFAVYSNRIVSDSKALPYYKKISYNQEDIECDVKYVYSPNLNYDVILKCLSYLDTGRCNGFKTHDEAIKYISSIINNNIVVFKTESGENEQVNTKFHLGNKHQAFHIAPKGSFVMYRQPHDNELGCFCFEFQVLCRYVNHITGNVSYLILNPSEINIL</sequence>
<accession>A0A413EKB4</accession>
<dbReference type="EMBL" id="QSBI01000028">
    <property type="protein sequence ID" value="RGX07416.1"/>
    <property type="molecule type" value="Genomic_DNA"/>
</dbReference>
<organism evidence="1 2">
    <name type="scientific">Bacteroides ovatus</name>
    <dbReference type="NCBI Taxonomy" id="28116"/>
    <lineage>
        <taxon>Bacteria</taxon>
        <taxon>Pseudomonadati</taxon>
        <taxon>Bacteroidota</taxon>
        <taxon>Bacteroidia</taxon>
        <taxon>Bacteroidales</taxon>
        <taxon>Bacteroidaceae</taxon>
        <taxon>Bacteroides</taxon>
    </lineage>
</organism>
<name>A0A413EKB4_BACOV</name>
<dbReference type="RefSeq" id="WP_117512920.1">
    <property type="nucleotide sequence ID" value="NZ_JAQCPI010000082.1"/>
</dbReference>
<reference evidence="1 2" key="1">
    <citation type="submission" date="2018-08" db="EMBL/GenBank/DDBJ databases">
        <title>A genome reference for cultivated species of the human gut microbiota.</title>
        <authorList>
            <person name="Zou Y."/>
            <person name="Xue W."/>
            <person name="Luo G."/>
        </authorList>
    </citation>
    <scope>NUCLEOTIDE SEQUENCE [LARGE SCALE GENOMIC DNA]</scope>
    <source>
        <strain evidence="1 2">AF04-46</strain>
    </source>
</reference>
<comment type="caution">
    <text evidence="1">The sequence shown here is derived from an EMBL/GenBank/DDBJ whole genome shotgun (WGS) entry which is preliminary data.</text>
</comment>
<protein>
    <submittedName>
        <fullName evidence="1">Uncharacterized protein</fullName>
    </submittedName>
</protein>
<dbReference type="AlphaFoldDB" id="A0A413EKB4"/>
<proteinExistence type="predicted"/>
<dbReference type="Proteomes" id="UP000286031">
    <property type="component" value="Unassembled WGS sequence"/>
</dbReference>
<evidence type="ECO:0000313" key="2">
    <source>
        <dbReference type="Proteomes" id="UP000286031"/>
    </source>
</evidence>
<gene>
    <name evidence="1" type="ORF">DWV35_19075</name>
</gene>